<reference evidence="1" key="4">
    <citation type="submission" date="2019-03" db="UniProtKB">
        <authorList>
            <consortium name="EnsemblPlants"/>
        </authorList>
    </citation>
    <scope>IDENTIFICATION</scope>
</reference>
<reference evidence="2" key="1">
    <citation type="journal article" date="2014" name="Science">
        <title>Ancient hybridizations among the ancestral genomes of bread wheat.</title>
        <authorList>
            <consortium name="International Wheat Genome Sequencing Consortium,"/>
            <person name="Marcussen T."/>
            <person name="Sandve S.R."/>
            <person name="Heier L."/>
            <person name="Spannagl M."/>
            <person name="Pfeifer M."/>
            <person name="Jakobsen K.S."/>
            <person name="Wulff B.B."/>
            <person name="Steuernagel B."/>
            <person name="Mayer K.F."/>
            <person name="Olsen O.A."/>
        </authorList>
    </citation>
    <scope>NUCLEOTIDE SEQUENCE [LARGE SCALE GENOMIC DNA]</scope>
    <source>
        <strain evidence="2">cv. AL8/78</strain>
    </source>
</reference>
<keyword evidence="2" id="KW-1185">Reference proteome</keyword>
<accession>A0A453KNL7</accession>
<organism evidence="1 2">
    <name type="scientific">Aegilops tauschii subsp. strangulata</name>
    <name type="common">Goatgrass</name>
    <dbReference type="NCBI Taxonomy" id="200361"/>
    <lineage>
        <taxon>Eukaryota</taxon>
        <taxon>Viridiplantae</taxon>
        <taxon>Streptophyta</taxon>
        <taxon>Embryophyta</taxon>
        <taxon>Tracheophyta</taxon>
        <taxon>Spermatophyta</taxon>
        <taxon>Magnoliopsida</taxon>
        <taxon>Liliopsida</taxon>
        <taxon>Poales</taxon>
        <taxon>Poaceae</taxon>
        <taxon>BOP clade</taxon>
        <taxon>Pooideae</taxon>
        <taxon>Triticodae</taxon>
        <taxon>Triticeae</taxon>
        <taxon>Triticinae</taxon>
        <taxon>Aegilops</taxon>
    </lineage>
</organism>
<dbReference type="EnsemblPlants" id="AET5Gv20467600.8">
    <property type="protein sequence ID" value="AET5Gv20467600.8"/>
    <property type="gene ID" value="AET5Gv20467600"/>
</dbReference>
<dbReference type="Proteomes" id="UP000015105">
    <property type="component" value="Chromosome 5D"/>
</dbReference>
<evidence type="ECO:0000313" key="1">
    <source>
        <dbReference type="EnsemblPlants" id="AET5Gv20467600.8"/>
    </source>
</evidence>
<reference evidence="1" key="5">
    <citation type="journal article" date="2021" name="G3 (Bethesda)">
        <title>Aegilops tauschii genome assembly Aet v5.0 features greater sequence contiguity and improved annotation.</title>
        <authorList>
            <person name="Wang L."/>
            <person name="Zhu T."/>
            <person name="Rodriguez J.C."/>
            <person name="Deal K.R."/>
            <person name="Dubcovsky J."/>
            <person name="McGuire P.E."/>
            <person name="Lux T."/>
            <person name="Spannagl M."/>
            <person name="Mayer K.F.X."/>
            <person name="Baldrich P."/>
            <person name="Meyers B.C."/>
            <person name="Huo N."/>
            <person name="Gu Y.Q."/>
            <person name="Zhou H."/>
            <person name="Devos K.M."/>
            <person name="Bennetzen J.L."/>
            <person name="Unver T."/>
            <person name="Budak H."/>
            <person name="Gulick P.J."/>
            <person name="Galiba G."/>
            <person name="Kalapos B."/>
            <person name="Nelson D.R."/>
            <person name="Li P."/>
            <person name="You F.M."/>
            <person name="Luo M.C."/>
            <person name="Dvorak J."/>
        </authorList>
    </citation>
    <scope>NUCLEOTIDE SEQUENCE [LARGE SCALE GENOMIC DNA]</scope>
    <source>
        <strain evidence="1">cv. AL8/78</strain>
    </source>
</reference>
<dbReference type="AlphaFoldDB" id="A0A453KNL7"/>
<sequence>MLFSMPFLFYLVEAMMNIKTEYQVEKNWMGDPCLPEKYTWIGLTCKSDGVTSR</sequence>
<reference evidence="1" key="3">
    <citation type="journal article" date="2017" name="Nature">
        <title>Genome sequence of the progenitor of the wheat D genome Aegilops tauschii.</title>
        <authorList>
            <person name="Luo M.C."/>
            <person name="Gu Y.Q."/>
            <person name="Puiu D."/>
            <person name="Wang H."/>
            <person name="Twardziok S.O."/>
            <person name="Deal K.R."/>
            <person name="Huo N."/>
            <person name="Zhu T."/>
            <person name="Wang L."/>
            <person name="Wang Y."/>
            <person name="McGuire P.E."/>
            <person name="Liu S."/>
            <person name="Long H."/>
            <person name="Ramasamy R.K."/>
            <person name="Rodriguez J.C."/>
            <person name="Van S.L."/>
            <person name="Yuan L."/>
            <person name="Wang Z."/>
            <person name="Xia Z."/>
            <person name="Xiao L."/>
            <person name="Anderson O.D."/>
            <person name="Ouyang S."/>
            <person name="Liang Y."/>
            <person name="Zimin A.V."/>
            <person name="Pertea G."/>
            <person name="Qi P."/>
            <person name="Bennetzen J.L."/>
            <person name="Dai X."/>
            <person name="Dawson M.W."/>
            <person name="Muller H.G."/>
            <person name="Kugler K."/>
            <person name="Rivarola-Duarte L."/>
            <person name="Spannagl M."/>
            <person name="Mayer K.F.X."/>
            <person name="Lu F.H."/>
            <person name="Bevan M.W."/>
            <person name="Leroy P."/>
            <person name="Li P."/>
            <person name="You F.M."/>
            <person name="Sun Q."/>
            <person name="Liu Z."/>
            <person name="Lyons E."/>
            <person name="Wicker T."/>
            <person name="Salzberg S.L."/>
            <person name="Devos K.M."/>
            <person name="Dvorak J."/>
        </authorList>
    </citation>
    <scope>NUCLEOTIDE SEQUENCE [LARGE SCALE GENOMIC DNA]</scope>
    <source>
        <strain evidence="1">cv. AL8/78</strain>
    </source>
</reference>
<dbReference type="Gramene" id="AET5Gv20467600.8">
    <property type="protein sequence ID" value="AET5Gv20467600.8"/>
    <property type="gene ID" value="AET5Gv20467600"/>
</dbReference>
<evidence type="ECO:0000313" key="2">
    <source>
        <dbReference type="Proteomes" id="UP000015105"/>
    </source>
</evidence>
<reference evidence="2" key="2">
    <citation type="journal article" date="2017" name="Nat. Plants">
        <title>The Aegilops tauschii genome reveals multiple impacts of transposons.</title>
        <authorList>
            <person name="Zhao G."/>
            <person name="Zou C."/>
            <person name="Li K."/>
            <person name="Wang K."/>
            <person name="Li T."/>
            <person name="Gao L."/>
            <person name="Zhang X."/>
            <person name="Wang H."/>
            <person name="Yang Z."/>
            <person name="Liu X."/>
            <person name="Jiang W."/>
            <person name="Mao L."/>
            <person name="Kong X."/>
            <person name="Jiao Y."/>
            <person name="Jia J."/>
        </authorList>
    </citation>
    <scope>NUCLEOTIDE SEQUENCE [LARGE SCALE GENOMIC DNA]</scope>
    <source>
        <strain evidence="2">cv. AL8/78</strain>
    </source>
</reference>
<protein>
    <submittedName>
        <fullName evidence="1">Uncharacterized protein</fullName>
    </submittedName>
</protein>
<name>A0A453KNL7_AEGTS</name>
<proteinExistence type="predicted"/>
<dbReference type="PANTHER" id="PTHR45631">
    <property type="entry name" value="OS07G0107800 PROTEIN-RELATED"/>
    <property type="match status" value="1"/>
</dbReference>
<dbReference type="PANTHER" id="PTHR45631:SF112">
    <property type="entry name" value="OS09G0355400 PROTEIN"/>
    <property type="match status" value="1"/>
</dbReference>